<dbReference type="InterPro" id="IPR050879">
    <property type="entry name" value="Acyltransferase_3"/>
</dbReference>
<sequence>MVSGVLAPRPLADGGFSLYLDLCRFLAALAVLLGHMSQDGYAIPSIFERLSHEAVIVFFVISGLVIAHSAEGRDARVYAAARFSRLYAVIIPAMLFSILCAAFITSSGWQPGVADRGEWSFADLGLSLMFLSRSWLVDANLPLNYPFWSLCYEAFYYLIFALLLYGGRLRWLWAGIAALIAGPAILALMPAWLAGVWLHHRGGRLRKHSRFVAAVALIAILAICLSGLPDIVRKAVQGEFPIWYVLRDSTPVLTDLPIAALFLIHLVAMRSAVPGILRKYARAIKILSAATFTIYMFHRPLIILLSGEQFEMLHGPVGSIILLLGLVAGGMGLSQILEGRFTAWLRGHLALVLQAPPRPVRI</sequence>
<feature type="transmembrane region" description="Helical" evidence="1">
    <location>
        <begin position="119"/>
        <end position="136"/>
    </location>
</feature>
<keyword evidence="1" id="KW-0812">Transmembrane</keyword>
<evidence type="ECO:0000256" key="1">
    <source>
        <dbReference type="SAM" id="Phobius"/>
    </source>
</evidence>
<dbReference type="EMBL" id="JAGSPA010000001">
    <property type="protein sequence ID" value="MBV7255806.1"/>
    <property type="molecule type" value="Genomic_DNA"/>
</dbReference>
<dbReference type="Proteomes" id="UP000722336">
    <property type="component" value="Unassembled WGS sequence"/>
</dbReference>
<feature type="transmembrane region" description="Helical" evidence="1">
    <location>
        <begin position="317"/>
        <end position="337"/>
    </location>
</feature>
<gene>
    <name evidence="3" type="ORF">KCG44_03285</name>
</gene>
<keyword evidence="3" id="KW-0012">Acyltransferase</keyword>
<dbReference type="PANTHER" id="PTHR23028">
    <property type="entry name" value="ACETYLTRANSFERASE"/>
    <property type="match status" value="1"/>
</dbReference>
<feature type="domain" description="Acyltransferase 3" evidence="2">
    <location>
        <begin position="19"/>
        <end position="337"/>
    </location>
</feature>
<dbReference type="PANTHER" id="PTHR23028:SF53">
    <property type="entry name" value="ACYL_TRANSF_3 DOMAIN-CONTAINING PROTEIN"/>
    <property type="match status" value="1"/>
</dbReference>
<evidence type="ECO:0000313" key="3">
    <source>
        <dbReference type="EMBL" id="MBV7255806.1"/>
    </source>
</evidence>
<feature type="transmembrane region" description="Helical" evidence="1">
    <location>
        <begin position="249"/>
        <end position="268"/>
    </location>
</feature>
<keyword evidence="4" id="KW-1185">Reference proteome</keyword>
<evidence type="ECO:0000259" key="2">
    <source>
        <dbReference type="Pfam" id="PF01757"/>
    </source>
</evidence>
<feature type="transmembrane region" description="Helical" evidence="1">
    <location>
        <begin position="18"/>
        <end position="38"/>
    </location>
</feature>
<reference evidence="3 4" key="1">
    <citation type="submission" date="2021-04" db="EMBL/GenBank/DDBJ databases">
        <authorList>
            <person name="Pira H."/>
            <person name="Risdian C."/>
            <person name="Wink J."/>
        </authorList>
    </citation>
    <scope>NUCLEOTIDE SEQUENCE [LARGE SCALE GENOMIC DNA]</scope>
    <source>
        <strain evidence="3 4">WHA3</strain>
    </source>
</reference>
<comment type="caution">
    <text evidence="3">The sequence shown here is derived from an EMBL/GenBank/DDBJ whole genome shotgun (WGS) entry which is preliminary data.</text>
</comment>
<keyword evidence="3" id="KW-0808">Transferase</keyword>
<feature type="transmembrane region" description="Helical" evidence="1">
    <location>
        <begin position="171"/>
        <end position="199"/>
    </location>
</feature>
<feature type="transmembrane region" description="Helical" evidence="1">
    <location>
        <begin position="211"/>
        <end position="229"/>
    </location>
</feature>
<dbReference type="InterPro" id="IPR002656">
    <property type="entry name" value="Acyl_transf_3_dom"/>
</dbReference>
<feature type="transmembrane region" description="Helical" evidence="1">
    <location>
        <begin position="87"/>
        <end position="107"/>
    </location>
</feature>
<keyword evidence="1" id="KW-0472">Membrane</keyword>
<dbReference type="GO" id="GO:0016746">
    <property type="term" value="F:acyltransferase activity"/>
    <property type="evidence" value="ECO:0007669"/>
    <property type="project" value="UniProtKB-KW"/>
</dbReference>
<organism evidence="3 4">
    <name type="scientific">Pacificimonas pallii</name>
    <dbReference type="NCBI Taxonomy" id="2827236"/>
    <lineage>
        <taxon>Bacteria</taxon>
        <taxon>Pseudomonadati</taxon>
        <taxon>Pseudomonadota</taxon>
        <taxon>Alphaproteobacteria</taxon>
        <taxon>Sphingomonadales</taxon>
        <taxon>Sphingosinicellaceae</taxon>
        <taxon>Pacificimonas</taxon>
    </lineage>
</organism>
<dbReference type="Pfam" id="PF01757">
    <property type="entry name" value="Acyl_transf_3"/>
    <property type="match status" value="1"/>
</dbReference>
<protein>
    <submittedName>
        <fullName evidence="3">Acyltransferase</fullName>
    </submittedName>
</protein>
<keyword evidence="1" id="KW-1133">Transmembrane helix</keyword>
<feature type="transmembrane region" description="Helical" evidence="1">
    <location>
        <begin position="280"/>
        <end position="297"/>
    </location>
</feature>
<accession>A0ABS6SD06</accession>
<dbReference type="RefSeq" id="WP_218444175.1">
    <property type="nucleotide sequence ID" value="NZ_JAGSPA010000001.1"/>
</dbReference>
<evidence type="ECO:0000313" key="4">
    <source>
        <dbReference type="Proteomes" id="UP000722336"/>
    </source>
</evidence>
<feature type="transmembrane region" description="Helical" evidence="1">
    <location>
        <begin position="143"/>
        <end position="165"/>
    </location>
</feature>
<proteinExistence type="predicted"/>
<name>A0ABS6SD06_9SPHN</name>